<proteinExistence type="predicted"/>
<sequence>MVRSREVNDPISGPHRGLRGPHRWASEGLTGGPLDTTQHVFTRPCHEIKGRKANTGQKALRSPKHSFETLADSRTKAPVFKRKHQNVKRERPPPISLGSTPKSSPTAPQREEQGEQAGGAARTDTGLSPGRVEGGETRESQENGERQEGGETRESQESGERQEGVETRERQESGERQEGGETRESQESGERQEGVETRERQESGERQEGVETRERQESGERQENGEIGERQERRAHGERDRRVERET</sequence>
<feature type="compositionally biased region" description="Polar residues" evidence="1">
    <location>
        <begin position="97"/>
        <end position="107"/>
    </location>
</feature>
<dbReference type="Proteomes" id="UP001148018">
    <property type="component" value="Unassembled WGS sequence"/>
</dbReference>
<feature type="compositionally biased region" description="Basic and acidic residues" evidence="1">
    <location>
        <begin position="65"/>
        <end position="75"/>
    </location>
</feature>
<feature type="region of interest" description="Disordered" evidence="1">
    <location>
        <begin position="1"/>
        <end position="247"/>
    </location>
</feature>
<evidence type="ECO:0000313" key="2">
    <source>
        <dbReference type="EMBL" id="KAJ3601802.1"/>
    </source>
</evidence>
<accession>A0A9Q0EC94</accession>
<dbReference type="EMBL" id="JANIIK010000046">
    <property type="protein sequence ID" value="KAJ3601802.1"/>
    <property type="molecule type" value="Genomic_DNA"/>
</dbReference>
<feature type="compositionally biased region" description="Basic and acidic residues" evidence="1">
    <location>
        <begin position="133"/>
        <end position="247"/>
    </location>
</feature>
<dbReference type="AlphaFoldDB" id="A0A9Q0EC94"/>
<evidence type="ECO:0000313" key="3">
    <source>
        <dbReference type="Proteomes" id="UP001148018"/>
    </source>
</evidence>
<protein>
    <submittedName>
        <fullName evidence="2">Uncharacterized protein</fullName>
    </submittedName>
</protein>
<name>A0A9Q0EC94_9TELE</name>
<organism evidence="2 3">
    <name type="scientific">Muraenolepis orangiensis</name>
    <name type="common">Patagonian moray cod</name>
    <dbReference type="NCBI Taxonomy" id="630683"/>
    <lineage>
        <taxon>Eukaryota</taxon>
        <taxon>Metazoa</taxon>
        <taxon>Chordata</taxon>
        <taxon>Craniata</taxon>
        <taxon>Vertebrata</taxon>
        <taxon>Euteleostomi</taxon>
        <taxon>Actinopterygii</taxon>
        <taxon>Neopterygii</taxon>
        <taxon>Teleostei</taxon>
        <taxon>Neoteleostei</taxon>
        <taxon>Acanthomorphata</taxon>
        <taxon>Zeiogadaria</taxon>
        <taxon>Gadariae</taxon>
        <taxon>Gadiformes</taxon>
        <taxon>Muraenolepidoidei</taxon>
        <taxon>Muraenolepididae</taxon>
        <taxon>Muraenolepis</taxon>
    </lineage>
</organism>
<gene>
    <name evidence="2" type="ORF">NHX12_029566</name>
</gene>
<keyword evidence="3" id="KW-1185">Reference proteome</keyword>
<evidence type="ECO:0000256" key="1">
    <source>
        <dbReference type="SAM" id="MobiDB-lite"/>
    </source>
</evidence>
<reference evidence="2" key="1">
    <citation type="submission" date="2022-07" db="EMBL/GenBank/DDBJ databases">
        <title>Chromosome-level genome of Muraenolepis orangiensis.</title>
        <authorList>
            <person name="Kim J."/>
        </authorList>
    </citation>
    <scope>NUCLEOTIDE SEQUENCE</scope>
    <source>
        <strain evidence="2">KU_S4_2022</strain>
        <tissue evidence="2">Muscle</tissue>
    </source>
</reference>
<comment type="caution">
    <text evidence="2">The sequence shown here is derived from an EMBL/GenBank/DDBJ whole genome shotgun (WGS) entry which is preliminary data.</text>
</comment>